<evidence type="ECO:0000256" key="10">
    <source>
        <dbReference type="SAM" id="Phobius"/>
    </source>
</evidence>
<dbReference type="PANTHER" id="PTHR24221">
    <property type="entry name" value="ATP-BINDING CASSETTE SUB-FAMILY B"/>
    <property type="match status" value="1"/>
</dbReference>
<protein>
    <submittedName>
        <fullName evidence="13">ABC-type multidrug transport system, ATPase and permease component</fullName>
    </submittedName>
</protein>
<evidence type="ECO:0000313" key="14">
    <source>
        <dbReference type="Proteomes" id="UP000219612"/>
    </source>
</evidence>
<keyword evidence="2" id="KW-0813">Transport</keyword>
<dbReference type="Proteomes" id="UP000219612">
    <property type="component" value="Unassembled WGS sequence"/>
</dbReference>
<dbReference type="InterPro" id="IPR027417">
    <property type="entry name" value="P-loop_NTPase"/>
</dbReference>
<keyword evidence="8 10" id="KW-1133">Transmembrane helix</keyword>
<comment type="subcellular location">
    <subcellularLocation>
        <location evidence="1">Cell membrane</location>
        <topology evidence="1">Multi-pass membrane protein</topology>
    </subcellularLocation>
</comment>
<feature type="domain" description="ABC transmembrane type-1" evidence="12">
    <location>
        <begin position="29"/>
        <end position="311"/>
    </location>
</feature>
<organism evidence="13 14">
    <name type="scientific">Paractinoplanes atraurantiacus</name>
    <dbReference type="NCBI Taxonomy" id="1036182"/>
    <lineage>
        <taxon>Bacteria</taxon>
        <taxon>Bacillati</taxon>
        <taxon>Actinomycetota</taxon>
        <taxon>Actinomycetes</taxon>
        <taxon>Micromonosporales</taxon>
        <taxon>Micromonosporaceae</taxon>
        <taxon>Paractinoplanes</taxon>
    </lineage>
</organism>
<keyword evidence="5 10" id="KW-0812">Transmembrane</keyword>
<dbReference type="SUPFAM" id="SSF52540">
    <property type="entry name" value="P-loop containing nucleoside triphosphate hydrolases"/>
    <property type="match status" value="1"/>
</dbReference>
<dbReference type="InterPro" id="IPR011527">
    <property type="entry name" value="ABC1_TM_dom"/>
</dbReference>
<feature type="transmembrane region" description="Helical" evidence="10">
    <location>
        <begin position="28"/>
        <end position="48"/>
    </location>
</feature>
<evidence type="ECO:0000256" key="9">
    <source>
        <dbReference type="ARBA" id="ARBA00023136"/>
    </source>
</evidence>
<dbReference type="Gene3D" id="3.40.50.300">
    <property type="entry name" value="P-loop containing nucleotide triphosphate hydrolases"/>
    <property type="match status" value="1"/>
</dbReference>
<evidence type="ECO:0000256" key="4">
    <source>
        <dbReference type="ARBA" id="ARBA00022519"/>
    </source>
</evidence>
<dbReference type="GO" id="GO:0005886">
    <property type="term" value="C:plasma membrane"/>
    <property type="evidence" value="ECO:0007669"/>
    <property type="project" value="UniProtKB-SubCell"/>
</dbReference>
<dbReference type="PANTHER" id="PTHR24221:SF654">
    <property type="entry name" value="ATP-BINDING CASSETTE SUB-FAMILY B MEMBER 6"/>
    <property type="match status" value="1"/>
</dbReference>
<dbReference type="SMART" id="SM00382">
    <property type="entry name" value="AAA"/>
    <property type="match status" value="1"/>
</dbReference>
<dbReference type="SUPFAM" id="SSF90123">
    <property type="entry name" value="ABC transporter transmembrane region"/>
    <property type="match status" value="1"/>
</dbReference>
<keyword evidence="7" id="KW-0067">ATP-binding</keyword>
<evidence type="ECO:0000256" key="6">
    <source>
        <dbReference type="ARBA" id="ARBA00022741"/>
    </source>
</evidence>
<dbReference type="AlphaFoldDB" id="A0A285ISK0"/>
<keyword evidence="14" id="KW-1185">Reference proteome</keyword>
<dbReference type="GO" id="GO:0034040">
    <property type="term" value="F:ATPase-coupled lipid transmembrane transporter activity"/>
    <property type="evidence" value="ECO:0007669"/>
    <property type="project" value="TreeGrafter"/>
</dbReference>
<name>A0A285ISK0_9ACTN</name>
<dbReference type="InterPro" id="IPR039421">
    <property type="entry name" value="Type_1_exporter"/>
</dbReference>
<evidence type="ECO:0000256" key="1">
    <source>
        <dbReference type="ARBA" id="ARBA00004651"/>
    </source>
</evidence>
<dbReference type="GO" id="GO:0140359">
    <property type="term" value="F:ABC-type transporter activity"/>
    <property type="evidence" value="ECO:0007669"/>
    <property type="project" value="InterPro"/>
</dbReference>
<gene>
    <name evidence="13" type="ORF">SAMN05421748_110211</name>
</gene>
<dbReference type="Pfam" id="PF00664">
    <property type="entry name" value="ABC_membrane"/>
    <property type="match status" value="1"/>
</dbReference>
<keyword evidence="3" id="KW-1003">Cell membrane</keyword>
<proteinExistence type="predicted"/>
<keyword evidence="9 10" id="KW-0472">Membrane</keyword>
<evidence type="ECO:0000256" key="7">
    <source>
        <dbReference type="ARBA" id="ARBA00022840"/>
    </source>
</evidence>
<dbReference type="PROSITE" id="PS50893">
    <property type="entry name" value="ABC_TRANSPORTER_2"/>
    <property type="match status" value="1"/>
</dbReference>
<evidence type="ECO:0000256" key="8">
    <source>
        <dbReference type="ARBA" id="ARBA00022989"/>
    </source>
</evidence>
<dbReference type="FunFam" id="3.40.50.300:FF:001001">
    <property type="entry name" value="Multidrug ABC transporter ATP-binding protein"/>
    <property type="match status" value="1"/>
</dbReference>
<keyword evidence="6" id="KW-0547">Nucleotide-binding</keyword>
<keyword evidence="4" id="KW-0997">Cell inner membrane</keyword>
<dbReference type="InterPro" id="IPR003439">
    <property type="entry name" value="ABC_transporter-like_ATP-bd"/>
</dbReference>
<feature type="domain" description="ABC transporter" evidence="11">
    <location>
        <begin position="340"/>
        <end position="564"/>
    </location>
</feature>
<sequence length="571" mass="61344">MSSVLPVADQRTVARAALRLIALDRRSVVIILALNSLVALAGVAGPWLLGRIIDEVTHGGGVASVDKLAAAVLACAIFQTFLSRYALAIAYRFGERTAARIRENFLRRSLALPAAVVERVPAGDIAARGTTDVDAVATTLRDILPTLLIGFVQIIFLVAALLLLNPLLGVIGLIGLSGIWFSTRWYLKRARPAYLKEGEANSQLAEELAATTAGARTIEAFDLAERRLAAGRAALAETRRTRLATLSLRSFFFPSVEISYALPSVLVLLVGGLLYIDGHVSLGTVSAAVLFLRQLVGPLDTITIWIEQLQSSSASFARVEGLAEIPAPRFETRLPEGDRIEVRNVRYAYDEGRDVLHDVDLTVQPGERLAIVGLSGAGKSTLGRLIAGVDRPGAGSVTVGGVAVAELPPDELRRQVVLVTQEHHVFRETLRDNLMVAAPDEELRRALKTVGADWADDLDRDLGEEPPDGAQAQQLALARVVLADPHTVILDEATALLDPTAARTAERALAAVLHERTVIAIAHRLQTAHDADRVVVMDDGRIIEIGTHDELVAAAGPYAALWHSWHGHEPA</sequence>
<evidence type="ECO:0000259" key="12">
    <source>
        <dbReference type="PROSITE" id="PS50929"/>
    </source>
</evidence>
<dbReference type="GO" id="GO:0005524">
    <property type="term" value="F:ATP binding"/>
    <property type="evidence" value="ECO:0007669"/>
    <property type="project" value="UniProtKB-KW"/>
</dbReference>
<dbReference type="GO" id="GO:0016887">
    <property type="term" value="F:ATP hydrolysis activity"/>
    <property type="evidence" value="ECO:0007669"/>
    <property type="project" value="InterPro"/>
</dbReference>
<evidence type="ECO:0000256" key="3">
    <source>
        <dbReference type="ARBA" id="ARBA00022475"/>
    </source>
</evidence>
<dbReference type="CDD" id="cd07346">
    <property type="entry name" value="ABC_6TM_exporters"/>
    <property type="match status" value="1"/>
</dbReference>
<accession>A0A285ISK0</accession>
<dbReference type="InterPro" id="IPR036640">
    <property type="entry name" value="ABC1_TM_sf"/>
</dbReference>
<dbReference type="Gene3D" id="1.20.1560.10">
    <property type="entry name" value="ABC transporter type 1, transmembrane domain"/>
    <property type="match status" value="1"/>
</dbReference>
<dbReference type="InterPro" id="IPR003593">
    <property type="entry name" value="AAA+_ATPase"/>
</dbReference>
<dbReference type="PROSITE" id="PS50929">
    <property type="entry name" value="ABC_TM1F"/>
    <property type="match status" value="1"/>
</dbReference>
<dbReference type="Pfam" id="PF00005">
    <property type="entry name" value="ABC_tran"/>
    <property type="match status" value="1"/>
</dbReference>
<reference evidence="14" key="1">
    <citation type="submission" date="2017-09" db="EMBL/GenBank/DDBJ databases">
        <authorList>
            <person name="Varghese N."/>
            <person name="Submissions S."/>
        </authorList>
    </citation>
    <scope>NUCLEOTIDE SEQUENCE [LARGE SCALE GENOMIC DNA]</scope>
    <source>
        <strain evidence="14">CGMCC 4.6857</strain>
    </source>
</reference>
<evidence type="ECO:0000259" key="11">
    <source>
        <dbReference type="PROSITE" id="PS50893"/>
    </source>
</evidence>
<feature type="transmembrane region" description="Helical" evidence="10">
    <location>
        <begin position="143"/>
        <end position="164"/>
    </location>
</feature>
<dbReference type="RefSeq" id="WP_097322290.1">
    <property type="nucleotide sequence ID" value="NZ_OBDY01000010.1"/>
</dbReference>
<evidence type="ECO:0000313" key="13">
    <source>
        <dbReference type="EMBL" id="SNY50076.1"/>
    </source>
</evidence>
<feature type="transmembrane region" description="Helical" evidence="10">
    <location>
        <begin position="68"/>
        <end position="87"/>
    </location>
</feature>
<dbReference type="OrthoDB" id="9806127at2"/>
<evidence type="ECO:0000256" key="2">
    <source>
        <dbReference type="ARBA" id="ARBA00022448"/>
    </source>
</evidence>
<evidence type="ECO:0000256" key="5">
    <source>
        <dbReference type="ARBA" id="ARBA00022692"/>
    </source>
</evidence>
<dbReference type="EMBL" id="OBDY01000010">
    <property type="protein sequence ID" value="SNY50076.1"/>
    <property type="molecule type" value="Genomic_DNA"/>
</dbReference>